<dbReference type="InterPro" id="IPR036865">
    <property type="entry name" value="CRAL-TRIO_dom_sf"/>
</dbReference>
<feature type="domain" description="CRAL-TRIO" evidence="2">
    <location>
        <begin position="86"/>
        <end position="240"/>
    </location>
</feature>
<dbReference type="InterPro" id="IPR036273">
    <property type="entry name" value="CRAL/TRIO_N_dom_sf"/>
</dbReference>
<dbReference type="PROSITE" id="PS50191">
    <property type="entry name" value="CRAL_TRIO"/>
    <property type="match status" value="1"/>
</dbReference>
<dbReference type="SMART" id="SM00516">
    <property type="entry name" value="SEC14"/>
    <property type="match status" value="1"/>
</dbReference>
<dbReference type="InterPro" id="IPR052432">
    <property type="entry name" value="PITP/CRAL-TRIO"/>
</dbReference>
<proteinExistence type="predicted"/>
<dbReference type="Gene3D" id="3.40.525.10">
    <property type="entry name" value="CRAL-TRIO lipid binding domain"/>
    <property type="match status" value="1"/>
</dbReference>
<evidence type="ECO:0000313" key="4">
    <source>
        <dbReference type="Proteomes" id="UP001054902"/>
    </source>
</evidence>
<dbReference type="PANTHER" id="PTHR46590">
    <property type="entry name" value="PHOSPHATIDYLINOSITOL TRANSFER PROTEIN CSR1-RELATED"/>
    <property type="match status" value="1"/>
</dbReference>
<dbReference type="SUPFAM" id="SSF52087">
    <property type="entry name" value="CRAL/TRIO domain"/>
    <property type="match status" value="1"/>
</dbReference>
<dbReference type="InterPro" id="IPR001251">
    <property type="entry name" value="CRAL-TRIO_dom"/>
</dbReference>
<sequence length="332" mass="38300">MRQKDWTPITEDEQQVVTRLQEKLQKNCPYSTDANHKQLFRDLLVLRFLRSREHDEDVAYDSLLKYAEFREKYEVDSALTVEYMDKFASEQKKKKYIIVENGDLENRPVAYVYVHRHDKNDRDCDQLRFMIIYILEKLLSCAREGEERMVIAMDLSQFGMSCMDYEVAKLLVELLKSFYPETMHCICMVDSPWVFSAFWNVIKQWLHPVTLQKIKCTELHNFLRLESIPKDFAQIGFESETKINGSDEKSVSVEPKNNEEHVSPIEKTVSMDDTDDSNSESNSTDPGLDSKEGVTTINENGGKTSYMESKVGVAAIGLALGVSGMLLGKRRS</sequence>
<comment type="caution">
    <text evidence="3">The sequence shown here is derived from an EMBL/GenBank/DDBJ whole genome shotgun (WGS) entry which is preliminary data.</text>
</comment>
<dbReference type="AlphaFoldDB" id="A0AAD3CX10"/>
<gene>
    <name evidence="3" type="ORF">CTEN210_08630</name>
</gene>
<dbReference type="PANTHER" id="PTHR46590:SF1">
    <property type="entry name" value="PHOSPHATIDYLINOSITOL TRANSFER PROTEIN CSR1"/>
    <property type="match status" value="1"/>
</dbReference>
<organism evidence="3 4">
    <name type="scientific">Chaetoceros tenuissimus</name>
    <dbReference type="NCBI Taxonomy" id="426638"/>
    <lineage>
        <taxon>Eukaryota</taxon>
        <taxon>Sar</taxon>
        <taxon>Stramenopiles</taxon>
        <taxon>Ochrophyta</taxon>
        <taxon>Bacillariophyta</taxon>
        <taxon>Coscinodiscophyceae</taxon>
        <taxon>Chaetocerotophycidae</taxon>
        <taxon>Chaetocerotales</taxon>
        <taxon>Chaetocerotaceae</taxon>
        <taxon>Chaetoceros</taxon>
    </lineage>
</organism>
<dbReference type="CDD" id="cd00170">
    <property type="entry name" value="SEC14"/>
    <property type="match status" value="1"/>
</dbReference>
<evidence type="ECO:0000259" key="2">
    <source>
        <dbReference type="PROSITE" id="PS50191"/>
    </source>
</evidence>
<dbReference type="SUPFAM" id="SSF46938">
    <property type="entry name" value="CRAL/TRIO N-terminal domain"/>
    <property type="match status" value="1"/>
</dbReference>
<evidence type="ECO:0000256" key="1">
    <source>
        <dbReference type="SAM" id="MobiDB-lite"/>
    </source>
</evidence>
<dbReference type="Pfam" id="PF00650">
    <property type="entry name" value="CRAL_TRIO"/>
    <property type="match status" value="1"/>
</dbReference>
<dbReference type="EMBL" id="BLLK01000045">
    <property type="protein sequence ID" value="GFH52154.1"/>
    <property type="molecule type" value="Genomic_DNA"/>
</dbReference>
<protein>
    <recommendedName>
        <fullName evidence="2">CRAL-TRIO domain-containing protein</fullName>
    </recommendedName>
</protein>
<keyword evidence="4" id="KW-1185">Reference proteome</keyword>
<name>A0AAD3CX10_9STRA</name>
<feature type="compositionally biased region" description="Polar residues" evidence="1">
    <location>
        <begin position="293"/>
        <end position="304"/>
    </location>
</feature>
<evidence type="ECO:0000313" key="3">
    <source>
        <dbReference type="EMBL" id="GFH52154.1"/>
    </source>
</evidence>
<dbReference type="Proteomes" id="UP001054902">
    <property type="component" value="Unassembled WGS sequence"/>
</dbReference>
<reference evidence="3 4" key="1">
    <citation type="journal article" date="2021" name="Sci. Rep.">
        <title>The genome of the diatom Chaetoceros tenuissimus carries an ancient integrated fragment of an extant virus.</title>
        <authorList>
            <person name="Hongo Y."/>
            <person name="Kimura K."/>
            <person name="Takaki Y."/>
            <person name="Yoshida Y."/>
            <person name="Baba S."/>
            <person name="Kobayashi G."/>
            <person name="Nagasaki K."/>
            <person name="Hano T."/>
            <person name="Tomaru Y."/>
        </authorList>
    </citation>
    <scope>NUCLEOTIDE SEQUENCE [LARGE SCALE GENOMIC DNA]</scope>
    <source>
        <strain evidence="3 4">NIES-3715</strain>
    </source>
</reference>
<feature type="compositionally biased region" description="Basic and acidic residues" evidence="1">
    <location>
        <begin position="246"/>
        <end position="264"/>
    </location>
</feature>
<feature type="region of interest" description="Disordered" evidence="1">
    <location>
        <begin position="246"/>
        <end position="304"/>
    </location>
</feature>
<accession>A0AAD3CX10</accession>